<dbReference type="RefSeq" id="WP_273631759.1">
    <property type="nucleotide sequence ID" value="NZ_CP117167.1"/>
</dbReference>
<dbReference type="Pfam" id="PF09357">
    <property type="entry name" value="RteC"/>
    <property type="match status" value="1"/>
</dbReference>
<proteinExistence type="predicted"/>
<name>A0ABY7TCX1_9SPHI</name>
<gene>
    <name evidence="1" type="ORF">PQO05_05905</name>
</gene>
<dbReference type="InterPro" id="IPR018534">
    <property type="entry name" value="Tet_reg_excision_RteC"/>
</dbReference>
<keyword evidence="2" id="KW-1185">Reference proteome</keyword>
<reference evidence="1 2" key="1">
    <citation type="submission" date="2023-02" db="EMBL/GenBank/DDBJ databases">
        <title>Genome sequence of Mucilaginibacter jinjuensis strain KACC 16571.</title>
        <authorList>
            <person name="Kim S."/>
            <person name="Heo J."/>
            <person name="Kwon S.-W."/>
        </authorList>
    </citation>
    <scope>NUCLEOTIDE SEQUENCE [LARGE SCALE GENOMIC DNA]</scope>
    <source>
        <strain evidence="1 2">KACC 16571</strain>
    </source>
</reference>
<sequence>MVEILNQLFLFWKIIGSTANDMVLKRYMDDWRNLLWQVELNGLLSPADRISSLNTLAVLSDRIYERYRKMPKPAYYILLNSIEQLLAERDVPTNFASMQIKVNIAGLRRQIEGLLLGLSLPKELSLALNEALKDIVQKINYTNQTQDILSGLVRWLQKNEVGLQSEIVLDQLISFNFNHPFVTDYIIGTYRTSMPDGEGMKEIVKKQCYLMDKERYVKYLGLYKKVGLCADFPPLFVQLISYFKLELKWLNQRMKQNRYTGHFLYEGSSPEMSNPKAKSTKKFQTRWPADKSDLVELAYALYIYMRKRGSKVTIAELANWLENTFRVSLSRYSHRFAEIKMRKLTRPSKFLDVLVTEFLIYVEEGDAYQAEMI</sequence>
<evidence type="ECO:0000313" key="1">
    <source>
        <dbReference type="EMBL" id="WCT13467.1"/>
    </source>
</evidence>
<protein>
    <submittedName>
        <fullName evidence="1">RteC domain-containing protein</fullName>
    </submittedName>
</protein>
<dbReference type="Proteomes" id="UP001216139">
    <property type="component" value="Chromosome"/>
</dbReference>
<organism evidence="1 2">
    <name type="scientific">Mucilaginibacter jinjuensis</name>
    <dbReference type="NCBI Taxonomy" id="1176721"/>
    <lineage>
        <taxon>Bacteria</taxon>
        <taxon>Pseudomonadati</taxon>
        <taxon>Bacteroidota</taxon>
        <taxon>Sphingobacteriia</taxon>
        <taxon>Sphingobacteriales</taxon>
        <taxon>Sphingobacteriaceae</taxon>
        <taxon>Mucilaginibacter</taxon>
    </lineage>
</organism>
<evidence type="ECO:0000313" key="2">
    <source>
        <dbReference type="Proteomes" id="UP001216139"/>
    </source>
</evidence>
<dbReference type="EMBL" id="CP117167">
    <property type="protein sequence ID" value="WCT13467.1"/>
    <property type="molecule type" value="Genomic_DNA"/>
</dbReference>
<accession>A0ABY7TCX1</accession>